<dbReference type="EMBL" id="LR797264">
    <property type="protein sequence ID" value="CAB4197990.1"/>
    <property type="molecule type" value="Genomic_DNA"/>
</dbReference>
<gene>
    <name evidence="1" type="ORF">UFOVP1323_58</name>
</gene>
<organism evidence="1">
    <name type="scientific">uncultured Caudovirales phage</name>
    <dbReference type="NCBI Taxonomy" id="2100421"/>
    <lineage>
        <taxon>Viruses</taxon>
        <taxon>Duplodnaviria</taxon>
        <taxon>Heunggongvirae</taxon>
        <taxon>Uroviricota</taxon>
        <taxon>Caudoviricetes</taxon>
        <taxon>Peduoviridae</taxon>
        <taxon>Maltschvirus</taxon>
        <taxon>Maltschvirus maltsch</taxon>
    </lineage>
</organism>
<accession>A0A6J5RKH8</accession>
<protein>
    <submittedName>
        <fullName evidence="1">Uncharacterized protein</fullName>
    </submittedName>
</protein>
<proteinExistence type="predicted"/>
<reference evidence="1" key="1">
    <citation type="submission" date="2020-05" db="EMBL/GenBank/DDBJ databases">
        <authorList>
            <person name="Chiriac C."/>
            <person name="Salcher M."/>
            <person name="Ghai R."/>
            <person name="Kavagutti S V."/>
        </authorList>
    </citation>
    <scope>NUCLEOTIDE SEQUENCE</scope>
</reference>
<sequence>MNTIEQTLALKLNEQYQRMYAISGTKEFNFSITAHVSNYGDGNMTVTYSIGNYGDSDKCQGSTIETVCNEYMRRKNWSEANKPMTLLSAPTVDPVEAPQPVVTDVEVQQY</sequence>
<name>A0A6J5RKH8_9CAUD</name>
<evidence type="ECO:0000313" key="1">
    <source>
        <dbReference type="EMBL" id="CAB4197990.1"/>
    </source>
</evidence>